<keyword evidence="2" id="KW-0812">Transmembrane</keyword>
<dbReference type="Proteomes" id="UP000186817">
    <property type="component" value="Unassembled WGS sequence"/>
</dbReference>
<dbReference type="EMBL" id="LSRX01000548">
    <property type="protein sequence ID" value="OLP94300.1"/>
    <property type="molecule type" value="Genomic_DNA"/>
</dbReference>
<evidence type="ECO:0000313" key="4">
    <source>
        <dbReference type="Proteomes" id="UP000186817"/>
    </source>
</evidence>
<keyword evidence="2" id="KW-1133">Transmembrane helix</keyword>
<reference evidence="3 4" key="1">
    <citation type="submission" date="2016-02" db="EMBL/GenBank/DDBJ databases">
        <title>Genome analysis of coral dinoflagellate symbionts highlights evolutionary adaptations to a symbiotic lifestyle.</title>
        <authorList>
            <person name="Aranda M."/>
            <person name="Li Y."/>
            <person name="Liew Y.J."/>
            <person name="Baumgarten S."/>
            <person name="Simakov O."/>
            <person name="Wilson M."/>
            <person name="Piel J."/>
            <person name="Ashoor H."/>
            <person name="Bougouffa S."/>
            <person name="Bajic V.B."/>
            <person name="Ryu T."/>
            <person name="Ravasi T."/>
            <person name="Bayer T."/>
            <person name="Micklem G."/>
            <person name="Kim H."/>
            <person name="Bhak J."/>
            <person name="Lajeunesse T.C."/>
            <person name="Voolstra C.R."/>
        </authorList>
    </citation>
    <scope>NUCLEOTIDE SEQUENCE [LARGE SCALE GENOMIC DNA]</scope>
    <source>
        <strain evidence="3 4">CCMP2467</strain>
    </source>
</reference>
<evidence type="ECO:0000256" key="1">
    <source>
        <dbReference type="SAM" id="MobiDB-lite"/>
    </source>
</evidence>
<feature type="region of interest" description="Disordered" evidence="1">
    <location>
        <begin position="1263"/>
        <end position="1309"/>
    </location>
</feature>
<feature type="compositionally biased region" description="Basic and acidic residues" evidence="1">
    <location>
        <begin position="1366"/>
        <end position="1378"/>
    </location>
</feature>
<feature type="compositionally biased region" description="Polar residues" evidence="1">
    <location>
        <begin position="1355"/>
        <end position="1365"/>
    </location>
</feature>
<gene>
    <name evidence="3" type="ORF">AK812_SmicGene23706</name>
</gene>
<feature type="region of interest" description="Disordered" evidence="1">
    <location>
        <begin position="1347"/>
        <end position="1411"/>
    </location>
</feature>
<feature type="compositionally biased region" description="Basic residues" evidence="1">
    <location>
        <begin position="1395"/>
        <end position="1406"/>
    </location>
</feature>
<feature type="transmembrane region" description="Helical" evidence="2">
    <location>
        <begin position="160"/>
        <end position="183"/>
    </location>
</feature>
<comment type="caution">
    <text evidence="3">The sequence shown here is derived from an EMBL/GenBank/DDBJ whole genome shotgun (WGS) entry which is preliminary data.</text>
</comment>
<organism evidence="3 4">
    <name type="scientific">Symbiodinium microadriaticum</name>
    <name type="common">Dinoflagellate</name>
    <name type="synonym">Zooxanthella microadriatica</name>
    <dbReference type="NCBI Taxonomy" id="2951"/>
    <lineage>
        <taxon>Eukaryota</taxon>
        <taxon>Sar</taxon>
        <taxon>Alveolata</taxon>
        <taxon>Dinophyceae</taxon>
        <taxon>Suessiales</taxon>
        <taxon>Symbiodiniaceae</taxon>
        <taxon>Symbiodinium</taxon>
    </lineage>
</organism>
<keyword evidence="2" id="KW-0472">Membrane</keyword>
<sequence>MVSKRFTWLVTSDAMSWRYSNVCSPFPKAPARLSATLVVLRLCRAQLAEHITPNRIWPEDAPIDSDSLAASTEFVCDRVPSRQPSIIQRGLEYPVPDLAGAPPGGSGSLADILHGLRQEQVGNAFSQTQLRCGMSPFESAELSECEQAWVDYILSLIVPYGIPLFLSALLFLLWFPCCFVACCRCCRQMVCCKEGKEPKKTSRLCIIIGVVLWSGASAFQVALCSSMVEASQTLHDSVNWSLCIAHHFAAEVLHGSTWFLGTEPALRRFNSVGVALDADSVASKTLGSVMANSEDFSRKHDLLLRRLQHISSNLEAVGLGRRLFDHRCVFCNLALGVGEGEGASSLPLTYPSVGLLRALEQQISASSSQATATIRRIAAMHLTKQNLTDLAQSMKYANISFSLFNEAVVKEAVAKLWVKNRPHIDTVESIRHLLFVSVSVLAGLGAIIGWAAFLRTRYKYAKMGEDPHARPPSGRLHLVSWCCAFLHTFLALTLGSSLFILTVPVAETCVFVRSELLTFEGLERYASVFGVFLTDEDTNEARAAREAVRLAQTCLSRNRTGDMLTAIGLGGSKLDFQNELAESFYQLDDKLAEPPLGVQSADLVQRLIDAAEDFGGTFLLDPVRPDNETESYGRLELGSNVEGLLLNSGLAADDQIAPDSVTTIRGLNTYAELIAGPGQYTFLSGTSGGGFVISPTRPSESEFESLPPDVRNALRFAQNKEKLLAADALQCNLMSDDGSIHFRACGVHEFHDHVIAEAGLLKAALAEATEMADAVQILFARDLKSELLPTLTSLRSLRSLLNCAAMWQRVEELDASFCDDIANTISRGAAQSMAQALAAFVGLVVQYKIWRRLKDNKTLQDELGRYEKKLQQHMRQLMQFDAAPQESKHLHNPRLPPMEADIQVRMAIALPRGYSGASLHTPRSIAPQITATSVALRRQPSPFTPRDRGPHPSVVNTWANHPARSSSAPRICLSSVRPMAVLPREEGSVSAPVYAPAPPAVPAGATMLPVVSVAQRVRHVPGSRNGQFIRCDQEVQRVLDPVAPAAALEGLEATGNDFGSHDLSQDGKYHTETSALGRFQQALAEQRAEHEAKLVQLQAHWEERFAEAVSFWQKAWSTTAAAVKDCNTHCVKLSEVLEASLDELGQNSMEVTSLTCRLQVLEESVGLPQRRSELATSQQDNEVALEALPGTRIRLEGLSGTSDSFKRLSSELARFEHEVSTHSQKLLSVSHVTLATEDCLPAHCQTDSFADWRSLNAIKQAPSVGPVASSRPWPERSEHTYGSCEAYKPKPQTTAGALPPADCPQASKGDRVLPGAGLLPRAAVGGACAATEVSEVQAQLVTFKDAMSEEPPVTGSGTSVGSQTKPEAEHTAQAERSETPGQESKSKLKSGAVTKGRKSGNRPKKPLRTETVRNGLVRQAGSGGPHGFLHDGGLALPESMYLQWMHGPWAPWPPLGAPCHPLGLRPFSQVQYPAVAEVAFRQFGSAHSGVPASKASQPQSFVQTQCPPVLQCLHQLALTSGQQPSPACPSSHTSPASVWEVFVGNQEKCCTPSESWKFPSSSNPQNSIEGLLRQYLVSSNMLRKDNLTNCEAASECSTADTTSSWTAFHADDVALAEQIAAVLMDRENVSLPGTADASPSIVPS</sequence>
<protein>
    <submittedName>
        <fullName evidence="3">Uncharacterized protein</fullName>
    </submittedName>
</protein>
<feature type="transmembrane region" description="Helical" evidence="2">
    <location>
        <begin position="204"/>
        <end position="223"/>
    </location>
</feature>
<feature type="transmembrane region" description="Helical" evidence="2">
    <location>
        <begin position="433"/>
        <end position="453"/>
    </location>
</feature>
<name>A0A1Q9DGR5_SYMMI</name>
<proteinExistence type="predicted"/>
<evidence type="ECO:0000313" key="3">
    <source>
        <dbReference type="EMBL" id="OLP94300.1"/>
    </source>
</evidence>
<dbReference type="OrthoDB" id="428470at2759"/>
<evidence type="ECO:0000256" key="2">
    <source>
        <dbReference type="SAM" id="Phobius"/>
    </source>
</evidence>
<feature type="transmembrane region" description="Helical" evidence="2">
    <location>
        <begin position="478"/>
        <end position="501"/>
    </location>
</feature>
<keyword evidence="4" id="KW-1185">Reference proteome</keyword>
<accession>A0A1Q9DGR5</accession>